<accession>A0A4P6X265</accession>
<dbReference type="EMBL" id="CP037867">
    <property type="protein sequence ID" value="QBM28636.1"/>
    <property type="molecule type" value="Genomic_DNA"/>
</dbReference>
<protein>
    <submittedName>
        <fullName evidence="1">Cyclohexanone 1,2-monooxygenase</fullName>
        <ecNumber evidence="1">1.14.13.22</ecNumber>
    </submittedName>
</protein>
<dbReference type="AlphaFoldDB" id="A0A4P6X265"/>
<keyword evidence="1" id="KW-0560">Oxidoreductase</keyword>
<organism evidence="1 2">
    <name type="scientific">Hydrogenophaga pseudoflava</name>
    <name type="common">Pseudomonas carboxydoflava</name>
    <dbReference type="NCBI Taxonomy" id="47421"/>
    <lineage>
        <taxon>Bacteria</taxon>
        <taxon>Pseudomonadati</taxon>
        <taxon>Pseudomonadota</taxon>
        <taxon>Betaproteobacteria</taxon>
        <taxon>Burkholderiales</taxon>
        <taxon>Comamonadaceae</taxon>
        <taxon>Hydrogenophaga</taxon>
    </lineage>
</organism>
<dbReference type="KEGG" id="hpse:HPF_13120"/>
<evidence type="ECO:0000313" key="1">
    <source>
        <dbReference type="EMBL" id="QBM28636.1"/>
    </source>
</evidence>
<gene>
    <name evidence="1" type="ORF">HPF_13120</name>
</gene>
<dbReference type="RefSeq" id="WP_156445181.1">
    <property type="nucleotide sequence ID" value="NZ_CP037867.1"/>
</dbReference>
<dbReference type="Proteomes" id="UP000293912">
    <property type="component" value="Chromosome"/>
</dbReference>
<proteinExistence type="predicted"/>
<reference evidence="1 2" key="1">
    <citation type="submission" date="2019-03" db="EMBL/GenBank/DDBJ databases">
        <authorList>
            <person name="Sebastian G."/>
            <person name="Baumann P."/>
            <person name="Ruckert C."/>
            <person name="Kalinowski J."/>
            <person name="Nebel B."/>
            <person name="Takors R."/>
            <person name="Blombach B."/>
        </authorList>
    </citation>
    <scope>NUCLEOTIDE SEQUENCE [LARGE SCALE GENOMIC DNA]</scope>
    <source>
        <strain evidence="1 2">DSM 1084</strain>
    </source>
</reference>
<dbReference type="GO" id="GO:0018667">
    <property type="term" value="F:cyclohexanone monooxygenase activity"/>
    <property type="evidence" value="ECO:0007669"/>
    <property type="project" value="UniProtKB-EC"/>
</dbReference>
<dbReference type="EC" id="1.14.13.22" evidence="1"/>
<sequence>MSELITSEQLPLWIPGELTADIPGKTTTVYFYMAGLGAYRHRLSEVKNQGYQGFKLQ</sequence>
<dbReference type="Gene3D" id="3.50.50.60">
    <property type="entry name" value="FAD/NAD(P)-binding domain"/>
    <property type="match status" value="1"/>
</dbReference>
<dbReference type="InterPro" id="IPR036188">
    <property type="entry name" value="FAD/NAD-bd_sf"/>
</dbReference>
<keyword evidence="2" id="KW-1185">Reference proteome</keyword>
<name>A0A4P6X265_HYDPS</name>
<keyword evidence="1" id="KW-0503">Monooxygenase</keyword>
<evidence type="ECO:0000313" key="2">
    <source>
        <dbReference type="Proteomes" id="UP000293912"/>
    </source>
</evidence>